<feature type="region of interest" description="Disordered" evidence="1">
    <location>
        <begin position="93"/>
        <end position="112"/>
    </location>
</feature>
<comment type="caution">
    <text evidence="2">The sequence shown here is derived from an EMBL/GenBank/DDBJ whole genome shotgun (WGS) entry which is preliminary data.</text>
</comment>
<proteinExistence type="predicted"/>
<accession>A0AAV7R6X0</accession>
<name>A0AAV7R6X0_PLEWA</name>
<gene>
    <name evidence="2" type="ORF">NDU88_001379</name>
</gene>
<protein>
    <submittedName>
        <fullName evidence="2">Uncharacterized protein</fullName>
    </submittedName>
</protein>
<dbReference type="Proteomes" id="UP001066276">
    <property type="component" value="Chromosome 5"/>
</dbReference>
<sequence>MFDIKTKKKTKPEEDRKQEELQCLSINSQQNDGNILSSDYLEIENTDRVSSVIKEEETEYFVDQQCSISRDNISGFKVFDSWSYNKASAENATQQFSGGSHRLTISSPRGPIKPVRHQRSPAYILLGTINVEAQDSSQSSVDSNLTVNSIIIDVYDGYYSPVDDEDNPNTIQLSGTDSIKDFILDKDSVNDHVDATVYDCVNDDPADEGFSDGSHRCYCLQLSARQRH</sequence>
<dbReference type="AlphaFoldDB" id="A0AAV7R6X0"/>
<dbReference type="EMBL" id="JANPWB010000009">
    <property type="protein sequence ID" value="KAJ1148551.1"/>
    <property type="molecule type" value="Genomic_DNA"/>
</dbReference>
<organism evidence="2 3">
    <name type="scientific">Pleurodeles waltl</name>
    <name type="common">Iberian ribbed newt</name>
    <dbReference type="NCBI Taxonomy" id="8319"/>
    <lineage>
        <taxon>Eukaryota</taxon>
        <taxon>Metazoa</taxon>
        <taxon>Chordata</taxon>
        <taxon>Craniata</taxon>
        <taxon>Vertebrata</taxon>
        <taxon>Euteleostomi</taxon>
        <taxon>Amphibia</taxon>
        <taxon>Batrachia</taxon>
        <taxon>Caudata</taxon>
        <taxon>Salamandroidea</taxon>
        <taxon>Salamandridae</taxon>
        <taxon>Pleurodelinae</taxon>
        <taxon>Pleurodeles</taxon>
    </lineage>
</organism>
<evidence type="ECO:0000256" key="1">
    <source>
        <dbReference type="SAM" id="MobiDB-lite"/>
    </source>
</evidence>
<evidence type="ECO:0000313" key="2">
    <source>
        <dbReference type="EMBL" id="KAJ1148551.1"/>
    </source>
</evidence>
<feature type="compositionally biased region" description="Polar residues" evidence="1">
    <location>
        <begin position="93"/>
        <end position="107"/>
    </location>
</feature>
<keyword evidence="3" id="KW-1185">Reference proteome</keyword>
<evidence type="ECO:0000313" key="3">
    <source>
        <dbReference type="Proteomes" id="UP001066276"/>
    </source>
</evidence>
<reference evidence="2" key="1">
    <citation type="journal article" date="2022" name="bioRxiv">
        <title>Sequencing and chromosome-scale assembly of the giantPleurodeles waltlgenome.</title>
        <authorList>
            <person name="Brown T."/>
            <person name="Elewa A."/>
            <person name="Iarovenko S."/>
            <person name="Subramanian E."/>
            <person name="Araus A.J."/>
            <person name="Petzold A."/>
            <person name="Susuki M."/>
            <person name="Suzuki K.-i.T."/>
            <person name="Hayashi T."/>
            <person name="Toyoda A."/>
            <person name="Oliveira C."/>
            <person name="Osipova E."/>
            <person name="Leigh N.D."/>
            <person name="Simon A."/>
            <person name="Yun M.H."/>
        </authorList>
    </citation>
    <scope>NUCLEOTIDE SEQUENCE</scope>
    <source>
        <strain evidence="2">20211129_DDA</strain>
        <tissue evidence="2">Liver</tissue>
    </source>
</reference>